<name>A0A1H6MKG4_9FLAO</name>
<proteinExistence type="predicted"/>
<evidence type="ECO:0000313" key="2">
    <source>
        <dbReference type="Proteomes" id="UP000198555"/>
    </source>
</evidence>
<dbReference type="Proteomes" id="UP000198555">
    <property type="component" value="Unassembled WGS sequence"/>
</dbReference>
<reference evidence="2" key="1">
    <citation type="submission" date="2016-10" db="EMBL/GenBank/DDBJ databases">
        <authorList>
            <person name="Varghese N."/>
            <person name="Submissions S."/>
        </authorList>
    </citation>
    <scope>NUCLEOTIDE SEQUENCE [LARGE SCALE GENOMIC DNA]</scope>
    <source>
        <strain evidence="2">DSM 19326</strain>
    </source>
</reference>
<protein>
    <submittedName>
        <fullName evidence="1">Uncharacterized protein</fullName>
    </submittedName>
</protein>
<gene>
    <name evidence="1" type="ORF">SAMN05421793_1853</name>
</gene>
<sequence>MVALPYLFTSGTFFSQNPAPMEMRNPAPPANIPPPAPAQLMRFTVTNFPIFATRNVTRDIVSRLVMSRTGSGFKELIHNAKDSELFSLYGGAMAG</sequence>
<keyword evidence="2" id="KW-1185">Reference proteome</keyword>
<evidence type="ECO:0000313" key="1">
    <source>
        <dbReference type="EMBL" id="SEH98308.1"/>
    </source>
</evidence>
<dbReference type="EMBL" id="FNWX01000085">
    <property type="protein sequence ID" value="SEH98308.1"/>
    <property type="molecule type" value="Genomic_DNA"/>
</dbReference>
<organism evidence="1 2">
    <name type="scientific">Epilithonimonas hominis</name>
    <dbReference type="NCBI Taxonomy" id="420404"/>
    <lineage>
        <taxon>Bacteria</taxon>
        <taxon>Pseudomonadati</taxon>
        <taxon>Bacteroidota</taxon>
        <taxon>Flavobacteriia</taxon>
        <taxon>Flavobacteriales</taxon>
        <taxon>Weeksellaceae</taxon>
        <taxon>Chryseobacterium group</taxon>
        <taxon>Epilithonimonas</taxon>
    </lineage>
</organism>
<dbReference type="AlphaFoldDB" id="A0A1H6MKG4"/>
<accession>A0A1H6MKG4</accession>
<dbReference type="STRING" id="420404.SAMN05421793_1853"/>